<evidence type="ECO:0008006" key="4">
    <source>
        <dbReference type="Google" id="ProtNLM"/>
    </source>
</evidence>
<sequence length="334" mass="35158">MTNPCPRHQRGAVTLAITLALLAAMLITLWAANRNLLLEWRQSMNQTHAAAAFEAAAEAGLDWATAMLNDGTRVGSDCRPSPLATRSFRELQLDTSLASFAPRGRHPACSREPAGWTCRCADIAAGAAAGEPSFSLSVEAGAAVGQLRLVASGRQRDASAQHTTLVELQPALPHPPATALTVRSASETANAFFVRHFGLPRDWWQRQPAVHRLDCQGDCGEALAVAAAQGITLVAFPGDVLLRGPLVLGTPERPMLIVASGALHLQGAVQLHGVVHAASLSWAAPSAIVRGALLSEGPAAGDASLDLARDAVVLEALQTRHGSFVRLPGSWRDF</sequence>
<dbReference type="Proteomes" id="UP000321832">
    <property type="component" value="Unassembled WGS sequence"/>
</dbReference>
<dbReference type="EMBL" id="VOPW01000001">
    <property type="protein sequence ID" value="TXC65749.1"/>
    <property type="molecule type" value="Genomic_DNA"/>
</dbReference>
<organism evidence="2 3">
    <name type="scientific">Piscinibacter aquaticus</name>
    <dbReference type="NCBI Taxonomy" id="392597"/>
    <lineage>
        <taxon>Bacteria</taxon>
        <taxon>Pseudomonadati</taxon>
        <taxon>Pseudomonadota</taxon>
        <taxon>Betaproteobacteria</taxon>
        <taxon>Burkholderiales</taxon>
        <taxon>Sphaerotilaceae</taxon>
        <taxon>Piscinibacter</taxon>
    </lineage>
</organism>
<feature type="transmembrane region" description="Helical" evidence="1">
    <location>
        <begin position="12"/>
        <end position="32"/>
    </location>
</feature>
<keyword evidence="3" id="KW-1185">Reference proteome</keyword>
<keyword evidence="1" id="KW-0812">Transmembrane</keyword>
<evidence type="ECO:0000256" key="1">
    <source>
        <dbReference type="SAM" id="Phobius"/>
    </source>
</evidence>
<reference evidence="2 3" key="1">
    <citation type="submission" date="2019-08" db="EMBL/GenBank/DDBJ databases">
        <authorList>
            <person name="Khan S.A."/>
            <person name="Jeon C.O."/>
            <person name="Jeong S.E."/>
        </authorList>
    </citation>
    <scope>NUCLEOTIDE SEQUENCE [LARGE SCALE GENOMIC DNA]</scope>
    <source>
        <strain evidence="3">IMCC1728</strain>
    </source>
</reference>
<evidence type="ECO:0000313" key="3">
    <source>
        <dbReference type="Proteomes" id="UP000321832"/>
    </source>
</evidence>
<name>A0A5C6TZC7_9BURK</name>
<dbReference type="AlphaFoldDB" id="A0A5C6TZC7"/>
<gene>
    <name evidence="2" type="ORF">FSC37_05980</name>
</gene>
<accession>A0A5C6TZC7</accession>
<proteinExistence type="predicted"/>
<keyword evidence="1" id="KW-1133">Transmembrane helix</keyword>
<protein>
    <recommendedName>
        <fullName evidence="4">Type 4 fimbrial biogenesis protein PilX N-terminal domain-containing protein</fullName>
    </recommendedName>
</protein>
<evidence type="ECO:0000313" key="2">
    <source>
        <dbReference type="EMBL" id="TXC65749.1"/>
    </source>
</evidence>
<comment type="caution">
    <text evidence="2">The sequence shown here is derived from an EMBL/GenBank/DDBJ whole genome shotgun (WGS) entry which is preliminary data.</text>
</comment>
<keyword evidence="1" id="KW-0472">Membrane</keyword>